<dbReference type="SUPFAM" id="SSF53474">
    <property type="entry name" value="alpha/beta-Hydrolases"/>
    <property type="match status" value="1"/>
</dbReference>
<dbReference type="GO" id="GO:0004806">
    <property type="term" value="F:triacylglycerol lipase activity"/>
    <property type="evidence" value="ECO:0007669"/>
    <property type="project" value="TreeGrafter"/>
</dbReference>
<dbReference type="PANTHER" id="PTHR43433:SF5">
    <property type="entry name" value="AB HYDROLASE-1 DOMAIN-CONTAINING PROTEIN"/>
    <property type="match status" value="1"/>
</dbReference>
<feature type="domain" description="AB hydrolase-1" evidence="2">
    <location>
        <begin position="22"/>
        <end position="155"/>
    </location>
</feature>
<evidence type="ECO:0000259" key="2">
    <source>
        <dbReference type="Pfam" id="PF00561"/>
    </source>
</evidence>
<gene>
    <name evidence="3" type="ORF">Pka01_57950</name>
</gene>
<dbReference type="Gene3D" id="3.40.50.1820">
    <property type="entry name" value="alpha/beta hydrolase"/>
    <property type="match status" value="1"/>
</dbReference>
<feature type="region of interest" description="Disordered" evidence="1">
    <location>
        <begin position="161"/>
        <end position="195"/>
    </location>
</feature>
<dbReference type="InterPro" id="IPR000073">
    <property type="entry name" value="AB_hydrolase_1"/>
</dbReference>
<accession>A0A8J3PXG0</accession>
<dbReference type="Proteomes" id="UP000630097">
    <property type="component" value="Unassembled WGS sequence"/>
</dbReference>
<keyword evidence="3" id="KW-0378">Hydrolase</keyword>
<dbReference type="EMBL" id="BONV01000032">
    <property type="protein sequence ID" value="GIG82668.1"/>
    <property type="molecule type" value="Genomic_DNA"/>
</dbReference>
<dbReference type="Pfam" id="PF00561">
    <property type="entry name" value="Abhydrolase_1"/>
    <property type="match status" value="1"/>
</dbReference>
<dbReference type="GO" id="GO:0046503">
    <property type="term" value="P:glycerolipid catabolic process"/>
    <property type="evidence" value="ECO:0007669"/>
    <property type="project" value="TreeGrafter"/>
</dbReference>
<sequence>MKTDLLKVPGANLYYEVRGSGPVLLLICGGVYDAAGYAGLADRLADRYTVVTYDRRGNSRSPLDGQREHQSIEVHGDDAHRVLDAVGVTEGDPAYVFGNSSGAMIGLELAARHPGQVRVLVAHEPPLFDLLPDRDHWRAVIRDVEDAFVKEGAAAAQQALAAGLRMRGGEPAEEPSDEGRRVPGGEQAPRGTPDPETLAMMARLEGNMEFFIGYEVPPFSRYVPDFAALRKSRARVVAAMGEESDGEPPNRAALAVAELTGTRPVAFPGDHGGFGALPGAFAARLHEVIAGAL</sequence>
<comment type="caution">
    <text evidence="3">The sequence shown here is derived from an EMBL/GenBank/DDBJ whole genome shotgun (WGS) entry which is preliminary data.</text>
</comment>
<evidence type="ECO:0000313" key="3">
    <source>
        <dbReference type="EMBL" id="GIG82668.1"/>
    </source>
</evidence>
<dbReference type="RefSeq" id="WP_203886000.1">
    <property type="nucleotide sequence ID" value="NZ_BAABHH010000023.1"/>
</dbReference>
<keyword evidence="4" id="KW-1185">Reference proteome</keyword>
<dbReference type="InterPro" id="IPR050471">
    <property type="entry name" value="AB_hydrolase"/>
</dbReference>
<name>A0A8J3PXG0_9ACTN</name>
<evidence type="ECO:0000313" key="4">
    <source>
        <dbReference type="Proteomes" id="UP000630097"/>
    </source>
</evidence>
<proteinExistence type="predicted"/>
<organism evidence="3 4">
    <name type="scientific">Planotetraspora kaengkrachanensis</name>
    <dbReference type="NCBI Taxonomy" id="575193"/>
    <lineage>
        <taxon>Bacteria</taxon>
        <taxon>Bacillati</taxon>
        <taxon>Actinomycetota</taxon>
        <taxon>Actinomycetes</taxon>
        <taxon>Streptosporangiales</taxon>
        <taxon>Streptosporangiaceae</taxon>
        <taxon>Planotetraspora</taxon>
    </lineage>
</organism>
<evidence type="ECO:0000256" key="1">
    <source>
        <dbReference type="SAM" id="MobiDB-lite"/>
    </source>
</evidence>
<reference evidence="3 4" key="1">
    <citation type="submission" date="2021-01" db="EMBL/GenBank/DDBJ databases">
        <title>Whole genome shotgun sequence of Planotetraspora kaengkrachanensis NBRC 104272.</title>
        <authorList>
            <person name="Komaki H."/>
            <person name="Tamura T."/>
        </authorList>
    </citation>
    <scope>NUCLEOTIDE SEQUENCE [LARGE SCALE GENOMIC DNA]</scope>
    <source>
        <strain evidence="3 4">NBRC 104272</strain>
    </source>
</reference>
<dbReference type="PANTHER" id="PTHR43433">
    <property type="entry name" value="HYDROLASE, ALPHA/BETA FOLD FAMILY PROTEIN"/>
    <property type="match status" value="1"/>
</dbReference>
<dbReference type="AlphaFoldDB" id="A0A8J3PXG0"/>
<protein>
    <submittedName>
        <fullName evidence="3">Hydrolase</fullName>
    </submittedName>
</protein>
<dbReference type="InterPro" id="IPR029058">
    <property type="entry name" value="AB_hydrolase_fold"/>
</dbReference>